<dbReference type="Pfam" id="PF20591">
    <property type="entry name" value="DUF6792"/>
    <property type="match status" value="1"/>
</dbReference>
<reference evidence="3" key="1">
    <citation type="submission" date="2016-11" db="EMBL/GenBank/DDBJ databases">
        <title>Complete genome sequence of Virgibacillus pantothenticus 21D, a halophilic bacterium isolated from the deep hypersaline anoxic basin Discovery in the Mediterranean Sea.</title>
        <authorList>
            <person name="Zeaiter Z."/>
            <person name="Booth J.M."/>
            <person name="Prosdocimi E.M."/>
            <person name="Mapelli F."/>
            <person name="Fusi M."/>
            <person name="Daffonchio D."/>
            <person name="Borin S."/>
            <person name="Crotti E."/>
        </authorList>
    </citation>
    <scope>NUCLEOTIDE SEQUENCE [LARGE SCALE GENOMIC DNA]</scope>
    <source>
        <strain evidence="3">21D</strain>
    </source>
</reference>
<dbReference type="InterPro" id="IPR046742">
    <property type="entry name" value="DUF6792"/>
</dbReference>
<gene>
    <name evidence="2" type="ORF">A21D_00520</name>
</gene>
<evidence type="ECO:0000259" key="1">
    <source>
        <dbReference type="Pfam" id="PF20591"/>
    </source>
</evidence>
<evidence type="ECO:0000313" key="3">
    <source>
        <dbReference type="Proteomes" id="UP000234237"/>
    </source>
</evidence>
<accession>A0A2K9IXX7</accession>
<dbReference type="AlphaFoldDB" id="A0A2K9IXX7"/>
<name>A0A2K9IXX7_9BACI</name>
<dbReference type="EMBL" id="CP018622">
    <property type="protein sequence ID" value="AUJ23633.1"/>
    <property type="molecule type" value="Genomic_DNA"/>
</dbReference>
<sequence>MSHRIMHSPEMRLRLTQLGYDDKLSKEGFTEKVKRIYLEETGKKLHADVKVYTSKEARTSKQSGYDGLAIYLDAKENKKDELYIISQGTKNLKDWDYNIKAMFAGKEYDQAKSTNEFVKAAQNHFKLDKNEGSTPIIGLSHSLAHNNNTTAYLLYDTFDEVYSVNGAQTNYYQLYNANNEFREAIRNTFKISPGDTNAIYDIDPNQLRQFAENHYKDKAKNIHQIISKDDPLYAASAVRGFFTLGNVEMVDTKPNYPGLRSLVEDIPDEVIQDFQELAIQYTTASNQGGINGVMQEIFGVNMNIVNKIGDNSLKTYMTNQTEIDGMIRQLDKKVPGLLQQVKTITSNADLIFGRLEDAGYISNAQRQLIVEEITNIETELEGIQETLSSIVDVRGTGNFITQIGGDIAAALKIKGHINAIKDSLKVLNQEDLLKVLDELKASHSIMEVLNGLSHGKKSYLGTDMLFTTNHGNKEIKVNISAALRMYQEGKTVLEEKLSKIRQFQAAIDREIPKSYDRNKYKVMRKIDDIEANPSVYTHILRKHLYFSRLDKKVRRIQVHDVFFPLEHKNLDEEIYELKQSVQESYTYIENYRKAIEDLFTEEKEIATLFRLVEGE</sequence>
<dbReference type="Proteomes" id="UP000234237">
    <property type="component" value="Chromosome"/>
</dbReference>
<dbReference type="STRING" id="302167.GCA_900166595_03370"/>
<evidence type="ECO:0000313" key="2">
    <source>
        <dbReference type="EMBL" id="AUJ23633.1"/>
    </source>
</evidence>
<proteinExistence type="predicted"/>
<organism evidence="2 3">
    <name type="scientific">Virgibacillus dokdonensis</name>
    <dbReference type="NCBI Taxonomy" id="302167"/>
    <lineage>
        <taxon>Bacteria</taxon>
        <taxon>Bacillati</taxon>
        <taxon>Bacillota</taxon>
        <taxon>Bacilli</taxon>
        <taxon>Bacillales</taxon>
        <taxon>Bacillaceae</taxon>
        <taxon>Virgibacillus</taxon>
    </lineage>
</organism>
<protein>
    <recommendedName>
        <fullName evidence="1">DUF6792 domain-containing protein</fullName>
    </recommendedName>
</protein>
<dbReference type="KEGG" id="vpn:A21D_00520"/>
<dbReference type="RefSeq" id="WP_101932584.1">
    <property type="nucleotide sequence ID" value="NZ_CP018622.1"/>
</dbReference>
<feature type="domain" description="DUF6792" evidence="1">
    <location>
        <begin position="21"/>
        <end position="233"/>
    </location>
</feature>